<evidence type="ECO:0000256" key="1">
    <source>
        <dbReference type="ARBA" id="ARBA00009437"/>
    </source>
</evidence>
<dbReference type="EMBL" id="CP114040">
    <property type="protein sequence ID" value="WAS96573.1"/>
    <property type="molecule type" value="Genomic_DNA"/>
</dbReference>
<organism evidence="6 7">
    <name type="scientific">Nannocystis punicea</name>
    <dbReference type="NCBI Taxonomy" id="2995304"/>
    <lineage>
        <taxon>Bacteria</taxon>
        <taxon>Pseudomonadati</taxon>
        <taxon>Myxococcota</taxon>
        <taxon>Polyangia</taxon>
        <taxon>Nannocystales</taxon>
        <taxon>Nannocystaceae</taxon>
        <taxon>Nannocystis</taxon>
    </lineage>
</organism>
<dbReference type="PRINTS" id="PR00039">
    <property type="entry name" value="HTHLYSR"/>
</dbReference>
<keyword evidence="3" id="KW-0238">DNA-binding</keyword>
<feature type="domain" description="HTH lysR-type" evidence="5">
    <location>
        <begin position="3"/>
        <end position="60"/>
    </location>
</feature>
<dbReference type="SUPFAM" id="SSF46785">
    <property type="entry name" value="Winged helix' DNA-binding domain"/>
    <property type="match status" value="1"/>
</dbReference>
<dbReference type="CDD" id="cd08414">
    <property type="entry name" value="PBP2_LTTR_aromatics_like"/>
    <property type="match status" value="1"/>
</dbReference>
<dbReference type="Gene3D" id="3.40.190.290">
    <property type="match status" value="1"/>
</dbReference>
<evidence type="ECO:0000256" key="2">
    <source>
        <dbReference type="ARBA" id="ARBA00023015"/>
    </source>
</evidence>
<dbReference type="InterPro" id="IPR036390">
    <property type="entry name" value="WH_DNA-bd_sf"/>
</dbReference>
<evidence type="ECO:0000313" key="7">
    <source>
        <dbReference type="Proteomes" id="UP001164459"/>
    </source>
</evidence>
<sequence>MDLDLRKLRYFVAVAELMHFGRAAERLRVAQPALSRQIRALEEELGAALLVRTTRSVALTPAGRQLLDDAGALLAAAQAAQRRVRRVARGRRALVVGFMPGLVVTPAVRALAAAHPDVHIEVRRIGWDEQAALLLDGQIDVGYLRRPFPDAGLSVLLLASEDRVVVVAEGHRLAAREVVTMAELAGETMIHHDTHPVRNVEEKLELVAAGQGVVLLPATTAGFYQRPDLVRVPVVDAPPAEVCLAHDATRRSPLISEFLRLAVAAQARRRA</sequence>
<dbReference type="Pfam" id="PF03466">
    <property type="entry name" value="LysR_substrate"/>
    <property type="match status" value="2"/>
</dbReference>
<protein>
    <submittedName>
        <fullName evidence="6">LysR substrate-binding domain-containing protein</fullName>
    </submittedName>
</protein>
<dbReference type="InterPro" id="IPR036388">
    <property type="entry name" value="WH-like_DNA-bd_sf"/>
</dbReference>
<keyword evidence="2" id="KW-0805">Transcription regulation</keyword>
<dbReference type="InterPro" id="IPR000847">
    <property type="entry name" value="LysR_HTH_N"/>
</dbReference>
<comment type="similarity">
    <text evidence="1">Belongs to the LysR transcriptional regulatory family.</text>
</comment>
<evidence type="ECO:0000259" key="5">
    <source>
        <dbReference type="PROSITE" id="PS50931"/>
    </source>
</evidence>
<dbReference type="Gene3D" id="1.10.10.10">
    <property type="entry name" value="Winged helix-like DNA-binding domain superfamily/Winged helix DNA-binding domain"/>
    <property type="match status" value="1"/>
</dbReference>
<dbReference type="RefSeq" id="WP_269038938.1">
    <property type="nucleotide sequence ID" value="NZ_CP114040.1"/>
</dbReference>
<evidence type="ECO:0000256" key="4">
    <source>
        <dbReference type="ARBA" id="ARBA00023163"/>
    </source>
</evidence>
<evidence type="ECO:0000256" key="3">
    <source>
        <dbReference type="ARBA" id="ARBA00023125"/>
    </source>
</evidence>
<name>A0ABY7HBT9_9BACT</name>
<keyword evidence="7" id="KW-1185">Reference proteome</keyword>
<dbReference type="PROSITE" id="PS50931">
    <property type="entry name" value="HTH_LYSR"/>
    <property type="match status" value="1"/>
</dbReference>
<proteinExistence type="inferred from homology"/>
<keyword evidence="4" id="KW-0804">Transcription</keyword>
<dbReference type="SUPFAM" id="SSF53850">
    <property type="entry name" value="Periplasmic binding protein-like II"/>
    <property type="match status" value="1"/>
</dbReference>
<dbReference type="PANTHER" id="PTHR30346:SF0">
    <property type="entry name" value="HCA OPERON TRANSCRIPTIONAL ACTIVATOR HCAR"/>
    <property type="match status" value="1"/>
</dbReference>
<gene>
    <name evidence="6" type="ORF">O0S08_10480</name>
</gene>
<evidence type="ECO:0000313" key="6">
    <source>
        <dbReference type="EMBL" id="WAS96573.1"/>
    </source>
</evidence>
<dbReference type="Gene3D" id="3.40.190.10">
    <property type="entry name" value="Periplasmic binding protein-like II"/>
    <property type="match status" value="2"/>
</dbReference>
<dbReference type="PANTHER" id="PTHR30346">
    <property type="entry name" value="TRANSCRIPTIONAL DUAL REGULATOR HCAR-RELATED"/>
    <property type="match status" value="1"/>
</dbReference>
<reference evidence="6" key="1">
    <citation type="submission" date="2022-11" db="EMBL/GenBank/DDBJ databases">
        <title>Minimal conservation of predation-associated metabolite biosynthetic gene clusters underscores biosynthetic potential of Myxococcota including descriptions for ten novel species: Archangium lansinium sp. nov., Myxococcus landrumus sp. nov., Nannocystis bai.</title>
        <authorList>
            <person name="Ahearne A."/>
            <person name="Stevens C."/>
            <person name="Dowd S."/>
        </authorList>
    </citation>
    <scope>NUCLEOTIDE SEQUENCE</scope>
    <source>
        <strain evidence="6">Fl3</strain>
    </source>
</reference>
<dbReference type="Pfam" id="PF00126">
    <property type="entry name" value="HTH_1"/>
    <property type="match status" value="1"/>
</dbReference>
<accession>A0ABY7HBT9</accession>
<dbReference type="Proteomes" id="UP001164459">
    <property type="component" value="Chromosome"/>
</dbReference>
<dbReference type="InterPro" id="IPR005119">
    <property type="entry name" value="LysR_subst-bd"/>
</dbReference>